<proteinExistence type="predicted"/>
<reference evidence="1 2" key="1">
    <citation type="journal article" date="2022" name="New Phytol.">
        <title>Ecological generalism drives hyperdiversity of secondary metabolite gene clusters in xylarialean endophytes.</title>
        <authorList>
            <person name="Franco M.E.E."/>
            <person name="Wisecaver J.H."/>
            <person name="Arnold A.E."/>
            <person name="Ju Y.M."/>
            <person name="Slot J.C."/>
            <person name="Ahrendt S."/>
            <person name="Moore L.P."/>
            <person name="Eastman K.E."/>
            <person name="Scott K."/>
            <person name="Konkel Z."/>
            <person name="Mondo S.J."/>
            <person name="Kuo A."/>
            <person name="Hayes R.D."/>
            <person name="Haridas S."/>
            <person name="Andreopoulos B."/>
            <person name="Riley R."/>
            <person name="LaButti K."/>
            <person name="Pangilinan J."/>
            <person name="Lipzen A."/>
            <person name="Amirebrahimi M."/>
            <person name="Yan J."/>
            <person name="Adam C."/>
            <person name="Keymanesh K."/>
            <person name="Ng V."/>
            <person name="Louie K."/>
            <person name="Northen T."/>
            <person name="Drula E."/>
            <person name="Henrissat B."/>
            <person name="Hsieh H.M."/>
            <person name="Youens-Clark K."/>
            <person name="Lutzoni F."/>
            <person name="Miadlikowska J."/>
            <person name="Eastwood D.C."/>
            <person name="Hamelin R.C."/>
            <person name="Grigoriev I.V."/>
            <person name="U'Ren J.M."/>
        </authorList>
    </citation>
    <scope>NUCLEOTIDE SEQUENCE [LARGE SCALE GENOMIC DNA]</scope>
    <source>
        <strain evidence="1 2">ER1909</strain>
    </source>
</reference>
<dbReference type="Proteomes" id="UP001497680">
    <property type="component" value="Unassembled WGS sequence"/>
</dbReference>
<keyword evidence="2" id="KW-1185">Reference proteome</keyword>
<organism evidence="1 2">
    <name type="scientific">Hypoxylon rubiginosum</name>
    <dbReference type="NCBI Taxonomy" id="110542"/>
    <lineage>
        <taxon>Eukaryota</taxon>
        <taxon>Fungi</taxon>
        <taxon>Dikarya</taxon>
        <taxon>Ascomycota</taxon>
        <taxon>Pezizomycotina</taxon>
        <taxon>Sordariomycetes</taxon>
        <taxon>Xylariomycetidae</taxon>
        <taxon>Xylariales</taxon>
        <taxon>Hypoxylaceae</taxon>
        <taxon>Hypoxylon</taxon>
    </lineage>
</organism>
<evidence type="ECO:0000313" key="1">
    <source>
        <dbReference type="EMBL" id="KAI6080626.1"/>
    </source>
</evidence>
<comment type="caution">
    <text evidence="1">The sequence shown here is derived from an EMBL/GenBank/DDBJ whole genome shotgun (WGS) entry which is preliminary data.</text>
</comment>
<dbReference type="EMBL" id="MU394431">
    <property type="protein sequence ID" value="KAI6080626.1"/>
    <property type="molecule type" value="Genomic_DNA"/>
</dbReference>
<name>A0ACC0CJK4_9PEZI</name>
<accession>A0ACC0CJK4</accession>
<evidence type="ECO:0000313" key="2">
    <source>
        <dbReference type="Proteomes" id="UP001497680"/>
    </source>
</evidence>
<sequence length="1204" mass="137107">MDSQDSGNAGSTCEVRRHDTSNTGPIVSDMQPRKDNIDNREAHAEVVPKSATDRSMTELLEELRRVQERLSDIDERTKSSPNEAQPAPFIPHTLNRISEQQIIDSFLTGLKEQDPPSRVISDAQKSTSEFFSDITFGRDLNSLQKYIRFERRKLELKHMDERRFSTLVQDQLLHRYRDLFWTTQKETKDHKLTTEDAIIQPSLNHVDWVSFKACGEDPETASFIIDVLVGEPILPDSLFSTIYTHRRKPTVFQDEQKMAGPKESAVSGQEPLPERIRIHSSVLLTLLSKIHGTEISKKGGAVVMVRPFKALSFYHIQLRDWYEKLRDKFSPLIDRKGSEGSSAQDTMPRTDLEVETSPRQPTNAEVDSSNLGANKTEHSFLGSIKVEEQKDSDASTSQAKDDITMSLTAFTHLRCLLEFADTTIVEKQKYLEDNCKKVSFVDLWHLFKPGMEVLEPSDKYMQCYRVVKVTTPKHKIIPKLFFPLSRNKGKNETTASIHCVYVDFDGRLLGPVSKRFDISRFEGQKDITSLPVYPLSLIKNKTTARQMLIERGERFLKVIQVGHMHYSGLTLESRDEVDSQVVVDFAEALTERREDERNEHWKPNVQLRLGFGQDRPINRRLIQNSSTRIVNRVINESDDSDDDGDDDQGEDCDAECCSGDDVHNDSYVDQKQNEQFLSDMLADTDDESSPASLAVVARVLQQDRATPVTNDDKIIMSYRVFGFILRSRSWAKLDLNGLMDLEEYRRKQEKENPTENAKENAFDNLVFPDDKLDRKTIVRSLVAQHFRDKESRMSHEEQSDIVRGKGKGLIILLHGAPGVGKTTTAEGIAELFNKPLFQITCGDLGTTAREVEVALETNFALANKWGSILLLDEADVFLARRNPQDFKRNGLVAVFLRVLEYYAGILFLTTNRIGDFDEAFSSRIHISLHYPELDYSSTIRIFKLNWRLMKARFAHKNRSLEVDETMITGFVTNYWNDYPKARWNGRQIRNACHTALALAEFEAQGNEEGSARDPDATVCLGVKHMQTVADAYLEFIKYLQDVRDADHERYAYIMGIRRREAKAMMPEDPLGYDSPGSFRGRGQTSRLAEHKAQFAARYNRPEPSSYQQNYGPAYGSPQPDRQSHRHEGFMGGTSGPPYQQYAAQGMQRMSPAQRPLEPQPQRGWNPGSVGGYYQGEQDSQPQQGPPPSQESFHAGSQYGPHLQP</sequence>
<protein>
    <submittedName>
        <fullName evidence="1">Uncharacterized protein</fullName>
    </submittedName>
</protein>
<gene>
    <name evidence="1" type="ORF">F4821DRAFT_251075</name>
</gene>